<proteinExistence type="predicted"/>
<evidence type="ECO:0000313" key="2">
    <source>
        <dbReference type="EMBL" id="AQQ02425.1"/>
    </source>
</evidence>
<feature type="region of interest" description="Disordered" evidence="1">
    <location>
        <begin position="1"/>
        <end position="20"/>
    </location>
</feature>
<accession>A0ABM6HWJ3</accession>
<reference evidence="2 3" key="1">
    <citation type="submission" date="2017-02" db="EMBL/GenBank/DDBJ databases">
        <authorList>
            <person name="Jeong S."/>
        </authorList>
    </citation>
    <scope>NUCLEOTIDE SEQUENCE [LARGE SCALE GENOMIC DNA]</scope>
    <source>
        <strain evidence="2 3">RMAR6-6</strain>
    </source>
</reference>
<gene>
    <name evidence="2" type="ORF">B0E33_01470</name>
</gene>
<dbReference type="Proteomes" id="UP000188174">
    <property type="component" value="Chromosome"/>
</dbReference>
<sequence>MTASITEASANALAGMAERNRKRAACLRREAEGQLPSIHELSYAGQKMAANRISKQVNRAFRHADSLMRSAAKLEEKASRSKQP</sequence>
<protein>
    <submittedName>
        <fullName evidence="2">Uncharacterized protein</fullName>
    </submittedName>
</protein>
<evidence type="ECO:0000256" key="1">
    <source>
        <dbReference type="SAM" id="MobiDB-lite"/>
    </source>
</evidence>
<organism evidence="2 3">
    <name type="scientific">Roseibium algicola</name>
    <dbReference type="NCBI Taxonomy" id="2857014"/>
    <lineage>
        <taxon>Bacteria</taxon>
        <taxon>Pseudomonadati</taxon>
        <taxon>Pseudomonadota</taxon>
        <taxon>Alphaproteobacteria</taxon>
        <taxon>Hyphomicrobiales</taxon>
        <taxon>Stappiaceae</taxon>
        <taxon>Roseibium</taxon>
    </lineage>
</organism>
<dbReference type="RefSeq" id="WP_077290211.1">
    <property type="nucleotide sequence ID" value="NZ_CP019630.1"/>
</dbReference>
<evidence type="ECO:0000313" key="3">
    <source>
        <dbReference type="Proteomes" id="UP000188174"/>
    </source>
</evidence>
<dbReference type="EMBL" id="CP019630">
    <property type="protein sequence ID" value="AQQ02425.1"/>
    <property type="molecule type" value="Genomic_DNA"/>
</dbReference>
<keyword evidence="3" id="KW-1185">Reference proteome</keyword>
<name>A0ABM6HWJ3_9HYPH</name>